<keyword evidence="1" id="KW-0732">Signal</keyword>
<reference evidence="2 3" key="1">
    <citation type="submission" date="2020-04" db="EMBL/GenBank/DDBJ databases">
        <title>Description of novel Gluconacetobacter.</title>
        <authorList>
            <person name="Sombolestani A."/>
        </authorList>
    </citation>
    <scope>NUCLEOTIDE SEQUENCE [LARGE SCALE GENOMIC DNA]</scope>
    <source>
        <strain evidence="2 3">LMG 27800</strain>
    </source>
</reference>
<dbReference type="AlphaFoldDB" id="A0A7W4KBA0"/>
<feature type="signal peptide" evidence="1">
    <location>
        <begin position="1"/>
        <end position="24"/>
    </location>
</feature>
<accession>A0A7W4KBA0</accession>
<comment type="caution">
    <text evidence="2">The sequence shown here is derived from an EMBL/GenBank/DDBJ whole genome shotgun (WGS) entry which is preliminary data.</text>
</comment>
<keyword evidence="3" id="KW-1185">Reference proteome</keyword>
<dbReference type="RefSeq" id="WP_182947371.1">
    <property type="nucleotide sequence ID" value="NZ_JABEQK010000001.1"/>
</dbReference>
<dbReference type="PROSITE" id="PS51257">
    <property type="entry name" value="PROKAR_LIPOPROTEIN"/>
    <property type="match status" value="1"/>
</dbReference>
<sequence>MVICSVRGRLFAFGGAAVMASALSCPVAGIAAVWTPAIIEHGVTVDGAVATNRHLPQSQFDYLLKEASRGDAQWLRALASLYPGTDGARAEGMEMALSDALQTNPEEVLSLLTTYSDLPQPDRLCENREIEPTASNVRRYYDRALQAVEAVDDPMLRSVKARCLAQLRRRR</sequence>
<feature type="chain" id="PRO_5031513384" evidence="1">
    <location>
        <begin position="25"/>
        <end position="171"/>
    </location>
</feature>
<evidence type="ECO:0000313" key="3">
    <source>
        <dbReference type="Proteomes" id="UP000540556"/>
    </source>
</evidence>
<evidence type="ECO:0000256" key="1">
    <source>
        <dbReference type="SAM" id="SignalP"/>
    </source>
</evidence>
<proteinExistence type="predicted"/>
<protein>
    <submittedName>
        <fullName evidence="2">Uncharacterized protein</fullName>
    </submittedName>
</protein>
<dbReference type="Proteomes" id="UP000540556">
    <property type="component" value="Unassembled WGS sequence"/>
</dbReference>
<evidence type="ECO:0000313" key="2">
    <source>
        <dbReference type="EMBL" id="MBB2203764.1"/>
    </source>
</evidence>
<dbReference type="EMBL" id="JABEQK010000001">
    <property type="protein sequence ID" value="MBB2203764.1"/>
    <property type="molecule type" value="Genomic_DNA"/>
</dbReference>
<organism evidence="2 3">
    <name type="scientific">Gluconacetobacter takamatsuzukensis</name>
    <dbReference type="NCBI Taxonomy" id="1286190"/>
    <lineage>
        <taxon>Bacteria</taxon>
        <taxon>Pseudomonadati</taxon>
        <taxon>Pseudomonadota</taxon>
        <taxon>Alphaproteobacteria</taxon>
        <taxon>Acetobacterales</taxon>
        <taxon>Acetobacteraceae</taxon>
        <taxon>Gluconacetobacter</taxon>
    </lineage>
</organism>
<gene>
    <name evidence="2" type="ORF">HLH27_01865</name>
</gene>
<name>A0A7W4KBA0_9PROT</name>